<accession>A0ABW2U6R9</accession>
<comment type="caution">
    <text evidence="2">The sequence shown here is derived from an EMBL/GenBank/DDBJ whole genome shotgun (WGS) entry which is preliminary data.</text>
</comment>
<protein>
    <submittedName>
        <fullName evidence="2">Uncharacterized protein</fullName>
    </submittedName>
</protein>
<name>A0ABW2U6R9_9BACT</name>
<organism evidence="2 3">
    <name type="scientific">Hymenobacter humi</name>
    <dbReference type="NCBI Taxonomy" id="1411620"/>
    <lineage>
        <taxon>Bacteria</taxon>
        <taxon>Pseudomonadati</taxon>
        <taxon>Bacteroidota</taxon>
        <taxon>Cytophagia</taxon>
        <taxon>Cytophagales</taxon>
        <taxon>Hymenobacteraceae</taxon>
        <taxon>Hymenobacter</taxon>
    </lineage>
</organism>
<evidence type="ECO:0000313" key="3">
    <source>
        <dbReference type="Proteomes" id="UP001596513"/>
    </source>
</evidence>
<proteinExistence type="predicted"/>
<reference evidence="3" key="1">
    <citation type="journal article" date="2019" name="Int. J. Syst. Evol. Microbiol.">
        <title>The Global Catalogue of Microorganisms (GCM) 10K type strain sequencing project: providing services to taxonomists for standard genome sequencing and annotation.</title>
        <authorList>
            <consortium name="The Broad Institute Genomics Platform"/>
            <consortium name="The Broad Institute Genome Sequencing Center for Infectious Disease"/>
            <person name="Wu L."/>
            <person name="Ma J."/>
        </authorList>
    </citation>
    <scope>NUCLEOTIDE SEQUENCE [LARGE SCALE GENOMIC DNA]</scope>
    <source>
        <strain evidence="3">JCM 19635</strain>
    </source>
</reference>
<dbReference type="RefSeq" id="WP_380203109.1">
    <property type="nucleotide sequence ID" value="NZ_JBHTEK010000001.1"/>
</dbReference>
<dbReference type="EMBL" id="JBHTEK010000001">
    <property type="protein sequence ID" value="MFC7668077.1"/>
    <property type="molecule type" value="Genomic_DNA"/>
</dbReference>
<gene>
    <name evidence="2" type="ORF">ACFQT0_12300</name>
</gene>
<sequence length="59" mass="6438">MILGQKGKRVELPCFRKNSTRPCKRAGGASMAKQRRRPAPRLVLAAEAQLPRPKAPTAA</sequence>
<feature type="region of interest" description="Disordered" evidence="1">
    <location>
        <begin position="1"/>
        <end position="40"/>
    </location>
</feature>
<keyword evidence="3" id="KW-1185">Reference proteome</keyword>
<evidence type="ECO:0000313" key="2">
    <source>
        <dbReference type="EMBL" id="MFC7668077.1"/>
    </source>
</evidence>
<dbReference type="Proteomes" id="UP001596513">
    <property type="component" value="Unassembled WGS sequence"/>
</dbReference>
<evidence type="ECO:0000256" key="1">
    <source>
        <dbReference type="SAM" id="MobiDB-lite"/>
    </source>
</evidence>